<accession>A0AAV0WDN1</accession>
<protein>
    <recommendedName>
        <fullName evidence="4">Biogenesis of lysosome-related organelles complex 1 subunit 1</fullName>
    </recommendedName>
</protein>
<organism evidence="1 3">
    <name type="scientific">Macrosiphum euphorbiae</name>
    <name type="common">potato aphid</name>
    <dbReference type="NCBI Taxonomy" id="13131"/>
    <lineage>
        <taxon>Eukaryota</taxon>
        <taxon>Metazoa</taxon>
        <taxon>Ecdysozoa</taxon>
        <taxon>Arthropoda</taxon>
        <taxon>Hexapoda</taxon>
        <taxon>Insecta</taxon>
        <taxon>Pterygota</taxon>
        <taxon>Neoptera</taxon>
        <taxon>Paraneoptera</taxon>
        <taxon>Hemiptera</taxon>
        <taxon>Sternorrhyncha</taxon>
        <taxon>Aphidomorpha</taxon>
        <taxon>Aphidoidea</taxon>
        <taxon>Aphididae</taxon>
        <taxon>Macrosiphini</taxon>
        <taxon>Macrosiphum</taxon>
    </lineage>
</organism>
<reference evidence="1 3" key="1">
    <citation type="submission" date="2023-01" db="EMBL/GenBank/DDBJ databases">
        <authorList>
            <person name="Whitehead M."/>
        </authorList>
    </citation>
    <scope>NUCLEOTIDE SEQUENCE [LARGE SCALE GENOMIC DNA]</scope>
</reference>
<gene>
    <name evidence="2" type="ORF">MEUPH1_LOCUS13918</name>
    <name evidence="1" type="ORF">MEUPH1_LOCUS9965</name>
</gene>
<evidence type="ECO:0000313" key="3">
    <source>
        <dbReference type="Proteomes" id="UP001160148"/>
    </source>
</evidence>
<proteinExistence type="predicted"/>
<evidence type="ECO:0000313" key="1">
    <source>
        <dbReference type="EMBL" id="CAI6353902.1"/>
    </source>
</evidence>
<dbReference type="EMBL" id="CARXXK010000002">
    <property type="protein sequence ID" value="CAI6358402.1"/>
    <property type="molecule type" value="Genomic_DNA"/>
</dbReference>
<name>A0AAV0WDN1_9HEMI</name>
<dbReference type="EMBL" id="CARXXK010000002">
    <property type="protein sequence ID" value="CAI6353902.1"/>
    <property type="molecule type" value="Genomic_DNA"/>
</dbReference>
<dbReference type="Proteomes" id="UP001160148">
    <property type="component" value="Unassembled WGS sequence"/>
</dbReference>
<dbReference type="AlphaFoldDB" id="A0AAV0WDN1"/>
<sequence length="118" mass="13483">MLESELTNAKNLQGIQQQDEDEVTVVRVAPKSLVTKVDSDDAKMQAVDRDLHVAQAKLRNTLYANDLLNRRIWKAQDVLLSVYDKASVHLEEIKSNTDDCKEKMNDFIQNLDKELKAL</sequence>
<keyword evidence="3" id="KW-1185">Reference proteome</keyword>
<evidence type="ECO:0000313" key="2">
    <source>
        <dbReference type="EMBL" id="CAI6358402.1"/>
    </source>
</evidence>
<comment type="caution">
    <text evidence="1">The sequence shown here is derived from an EMBL/GenBank/DDBJ whole genome shotgun (WGS) entry which is preliminary data.</text>
</comment>
<evidence type="ECO:0008006" key="4">
    <source>
        <dbReference type="Google" id="ProtNLM"/>
    </source>
</evidence>